<dbReference type="SUPFAM" id="SSF55681">
    <property type="entry name" value="Class II aaRS and biotin synthetases"/>
    <property type="match status" value="1"/>
</dbReference>
<keyword evidence="1" id="KW-0436">Ligase</keyword>
<dbReference type="InterPro" id="IPR045864">
    <property type="entry name" value="aa-tRNA-synth_II/BPL/LPL"/>
</dbReference>
<evidence type="ECO:0000259" key="4">
    <source>
        <dbReference type="PROSITE" id="PS50862"/>
    </source>
</evidence>
<dbReference type="InterPro" id="IPR006195">
    <property type="entry name" value="aa-tRNA-synth_II"/>
</dbReference>
<dbReference type="PANTHER" id="PTHR42918:SF6">
    <property type="entry name" value="ELONGATION FACTOR P--(R)-BETA-LYSINE LIGASE"/>
    <property type="match status" value="1"/>
</dbReference>
<sequence length="294" mass="33620">MTAFSNFLLKQKAGVLQKIRQFFDDQAVLEVQTPSLLDAPVTDVYIDSISMQVNEAIEAKTQYLHTSPELEMKKLLSQGSGDIYQICQVYRDNEQGSQNFNEFTMLEYYRLDFDSHQLMDEVATLIKTLGVKGETHKLSYAQAFEQFAHIDILNTSFDALKVIAKSHQLSVDFDWIEDLQIFLFTALCEPKLEQFPICFIYDYPAEQSALAKVEKGVSRRFELYLSGVEVANGYDELQDASAYEKIFNRENDKRRCLNKSFLAADINFLQQLKRPLPQCSGVAIGIDRLISQIA</sequence>
<proteinExistence type="predicted"/>
<dbReference type="GO" id="GO:0005829">
    <property type="term" value="C:cytosol"/>
    <property type="evidence" value="ECO:0007669"/>
    <property type="project" value="TreeGrafter"/>
</dbReference>
<reference evidence="5" key="1">
    <citation type="submission" date="2016-10" db="EMBL/GenBank/DDBJ databases">
        <authorList>
            <person name="de Groot N.N."/>
        </authorList>
    </citation>
    <scope>NUCLEOTIDE SEQUENCE</scope>
</reference>
<evidence type="ECO:0000256" key="3">
    <source>
        <dbReference type="ARBA" id="ARBA00022840"/>
    </source>
</evidence>
<keyword evidence="5" id="KW-0251">Elongation factor</keyword>
<keyword evidence="5" id="KW-0808">Transferase</keyword>
<dbReference type="PROSITE" id="PS50862">
    <property type="entry name" value="AA_TRNA_LIGASE_II"/>
    <property type="match status" value="1"/>
</dbReference>
<dbReference type="InterPro" id="IPR004525">
    <property type="entry name" value="EpmA"/>
</dbReference>
<dbReference type="GO" id="GO:0005524">
    <property type="term" value="F:ATP binding"/>
    <property type="evidence" value="ECO:0007669"/>
    <property type="project" value="UniProtKB-KW"/>
</dbReference>
<feature type="domain" description="Aminoacyl-transfer RNA synthetases class-II family profile" evidence="4">
    <location>
        <begin position="15"/>
        <end position="294"/>
    </location>
</feature>
<dbReference type="GO" id="GO:0016740">
    <property type="term" value="F:transferase activity"/>
    <property type="evidence" value="ECO:0007669"/>
    <property type="project" value="UniProtKB-KW"/>
</dbReference>
<dbReference type="GO" id="GO:0004824">
    <property type="term" value="F:lysine-tRNA ligase activity"/>
    <property type="evidence" value="ECO:0007669"/>
    <property type="project" value="InterPro"/>
</dbReference>
<dbReference type="NCBIfam" id="TIGR00462">
    <property type="entry name" value="genX"/>
    <property type="match status" value="1"/>
</dbReference>
<evidence type="ECO:0000313" key="5">
    <source>
        <dbReference type="EMBL" id="SFV77435.1"/>
    </source>
</evidence>
<dbReference type="Pfam" id="PF00152">
    <property type="entry name" value="tRNA-synt_2"/>
    <property type="match status" value="1"/>
</dbReference>
<dbReference type="EMBL" id="FPHR01000024">
    <property type="protein sequence ID" value="SFV77435.1"/>
    <property type="molecule type" value="Genomic_DNA"/>
</dbReference>
<name>A0A1W1D9Y8_9ZZZZ</name>
<dbReference type="Gene3D" id="3.30.930.10">
    <property type="entry name" value="Bira Bifunctional Protein, Domain 2"/>
    <property type="match status" value="1"/>
</dbReference>
<keyword evidence="2" id="KW-0547">Nucleotide-binding</keyword>
<gene>
    <name evidence="5" type="ORF">MNB_SUP05-4-89</name>
</gene>
<evidence type="ECO:0000256" key="2">
    <source>
        <dbReference type="ARBA" id="ARBA00022741"/>
    </source>
</evidence>
<keyword evidence="5" id="KW-0648">Protein biosynthesis</keyword>
<protein>
    <submittedName>
        <fullName evidence="5">Translation elongation factor P Lys34:lysine transferase</fullName>
    </submittedName>
</protein>
<dbReference type="InterPro" id="IPR004364">
    <property type="entry name" value="Aa-tRNA-synt_II"/>
</dbReference>
<dbReference type="GO" id="GO:0003746">
    <property type="term" value="F:translation elongation factor activity"/>
    <property type="evidence" value="ECO:0007669"/>
    <property type="project" value="UniProtKB-KW"/>
</dbReference>
<keyword evidence="3" id="KW-0067">ATP-binding</keyword>
<dbReference type="AlphaFoldDB" id="A0A1W1D9Y8"/>
<dbReference type="NCBIfam" id="NF006828">
    <property type="entry name" value="PRK09350.1"/>
    <property type="match status" value="1"/>
</dbReference>
<organism evidence="5">
    <name type="scientific">hydrothermal vent metagenome</name>
    <dbReference type="NCBI Taxonomy" id="652676"/>
    <lineage>
        <taxon>unclassified sequences</taxon>
        <taxon>metagenomes</taxon>
        <taxon>ecological metagenomes</taxon>
    </lineage>
</organism>
<dbReference type="GO" id="GO:0000049">
    <property type="term" value="F:tRNA binding"/>
    <property type="evidence" value="ECO:0007669"/>
    <property type="project" value="TreeGrafter"/>
</dbReference>
<evidence type="ECO:0000256" key="1">
    <source>
        <dbReference type="ARBA" id="ARBA00022598"/>
    </source>
</evidence>
<dbReference type="GO" id="GO:0006430">
    <property type="term" value="P:lysyl-tRNA aminoacylation"/>
    <property type="evidence" value="ECO:0007669"/>
    <property type="project" value="InterPro"/>
</dbReference>
<dbReference type="PANTHER" id="PTHR42918">
    <property type="entry name" value="LYSYL-TRNA SYNTHETASE"/>
    <property type="match status" value="1"/>
</dbReference>
<accession>A0A1W1D9Y8</accession>